<dbReference type="RefSeq" id="WP_189050323.1">
    <property type="nucleotide sequence ID" value="NZ_BMJQ01000013.1"/>
</dbReference>
<sequence length="769" mass="84134">MSEVTPPHDGVGTPAALFEIAIGHHEAGRIAEAATIYRHILAIDPAHADSLHLLGLVMHQAGDLDGAAALIRHAIEINPAAAPYHNNLGNLLRDLGQRAAAAEHYRRAFDLRPASAEIASNLGTVLRELGQGVDAVACYRRALELSPDAPEILYNLANALADQDQPAEAEASYRACLAARPNHAGASYNLGNLLINLRRWPEAEALYRAVLRLAPDHAAAHNNLGIVVQELGRLDEAEECYRRALQRQPDHADAQYNLGCVCQIDGRLDEATACYERALAIRPNYGAARLALCMAQLPVLYQDELELFRRRTDYLRQLKQLRADAGTVFPLEKLAEGAGASQPFFLAYQGYNDRALQELYGDLLCRTMAARYPTPALHGTSAGGSKIRLGIVSGFFHDHTIWKLFIEGWLKQLDRSRFEVLGYHTGTTHDAETDLARDLCARFVEGGRPTAEWRRLILDDRPEVLLYPEIGMDPMAAQLGALRLAPVQCVSWGHPETTGYATMDVFLSNALMEPPGSGAHYTEELVLLPNLSTYYDPGGAPPAAIGRAALGLREGATVYWSGQAIYKYLPQFDAVFPRIALGAGDCQFVFIEFAKSRAVTNLLRRRLEQAFAAVGLDAADHCVFLPAMDQQRFLAAIGQADVVLDTIGWSGGKSTLDALVQDPAIVTLEGGLMRGRHTAAILRRMQITDTITRSVDDYVAKAIRLGRDPGRRRALRDKVAIGKQQVFRDGAYISALEAFLDARGRQGRGTCVPRPARPWRSAANSAAWA</sequence>
<evidence type="ECO:0000256" key="4">
    <source>
        <dbReference type="ARBA" id="ARBA00022676"/>
    </source>
</evidence>
<protein>
    <recommendedName>
        <fullName evidence="3">protein O-GlcNAc transferase</fullName>
        <ecNumber evidence="3">2.4.1.255</ecNumber>
    </recommendedName>
</protein>
<dbReference type="PANTHER" id="PTHR44835">
    <property type="entry name" value="UDP-N-ACETYLGLUCOSAMINE--PEPTIDE N-ACETYLGLUCOSAMINYLTRANSFERASE SPINDLY-RELATED"/>
    <property type="match status" value="1"/>
</dbReference>
<dbReference type="GO" id="GO:0097363">
    <property type="term" value="F:protein O-acetylglucosaminyltransferase activity"/>
    <property type="evidence" value="ECO:0007669"/>
    <property type="project" value="UniProtKB-EC"/>
</dbReference>
<evidence type="ECO:0000256" key="2">
    <source>
        <dbReference type="ARBA" id="ARBA00005386"/>
    </source>
</evidence>
<feature type="domain" description="O-GlcNAc transferase C-terminal" evidence="9">
    <location>
        <begin position="607"/>
        <end position="723"/>
    </location>
</feature>
<reference evidence="10" key="1">
    <citation type="journal article" date="2014" name="Int. J. Syst. Evol. Microbiol.">
        <title>Complete genome sequence of Corynebacterium casei LMG S-19264T (=DSM 44701T), isolated from a smear-ripened cheese.</title>
        <authorList>
            <consortium name="US DOE Joint Genome Institute (JGI-PGF)"/>
            <person name="Walter F."/>
            <person name="Albersmeier A."/>
            <person name="Kalinowski J."/>
            <person name="Ruckert C."/>
        </authorList>
    </citation>
    <scope>NUCLEOTIDE SEQUENCE</scope>
    <source>
        <strain evidence="10">CGMCC 1.15725</strain>
    </source>
</reference>
<dbReference type="Pfam" id="PF13414">
    <property type="entry name" value="TPR_11"/>
    <property type="match status" value="1"/>
</dbReference>
<feature type="repeat" description="TPR" evidence="8">
    <location>
        <begin position="218"/>
        <end position="251"/>
    </location>
</feature>
<dbReference type="Gene3D" id="1.25.40.10">
    <property type="entry name" value="Tetratricopeptide repeat domain"/>
    <property type="match status" value="4"/>
</dbReference>
<evidence type="ECO:0000313" key="10">
    <source>
        <dbReference type="EMBL" id="GGF35167.1"/>
    </source>
</evidence>
<dbReference type="PANTHER" id="PTHR44835:SF1">
    <property type="entry name" value="PROTEIN O-GLCNAC TRANSFERASE"/>
    <property type="match status" value="1"/>
</dbReference>
<evidence type="ECO:0000256" key="5">
    <source>
        <dbReference type="ARBA" id="ARBA00022679"/>
    </source>
</evidence>
<dbReference type="InterPro" id="IPR029489">
    <property type="entry name" value="OGT/SEC/SPY_C"/>
</dbReference>
<evidence type="ECO:0000256" key="8">
    <source>
        <dbReference type="PROSITE-ProRule" id="PRU00339"/>
    </source>
</evidence>
<dbReference type="EC" id="2.4.1.255" evidence="3"/>
<gene>
    <name evidence="10" type="ORF">GCM10011611_46810</name>
</gene>
<feature type="repeat" description="TPR" evidence="8">
    <location>
        <begin position="184"/>
        <end position="217"/>
    </location>
</feature>
<feature type="repeat" description="TPR" evidence="8">
    <location>
        <begin position="82"/>
        <end position="115"/>
    </location>
</feature>
<keyword evidence="11" id="KW-1185">Reference proteome</keyword>
<dbReference type="SMART" id="SM00028">
    <property type="entry name" value="TPR"/>
    <property type="match status" value="8"/>
</dbReference>
<dbReference type="EMBL" id="BMJQ01000013">
    <property type="protein sequence ID" value="GGF35167.1"/>
    <property type="molecule type" value="Genomic_DNA"/>
</dbReference>
<organism evidence="10 11">
    <name type="scientific">Aliidongia dinghuensis</name>
    <dbReference type="NCBI Taxonomy" id="1867774"/>
    <lineage>
        <taxon>Bacteria</taxon>
        <taxon>Pseudomonadati</taxon>
        <taxon>Pseudomonadota</taxon>
        <taxon>Alphaproteobacteria</taxon>
        <taxon>Rhodospirillales</taxon>
        <taxon>Dongiaceae</taxon>
        <taxon>Aliidongia</taxon>
    </lineage>
</organism>
<dbReference type="InterPro" id="IPR051939">
    <property type="entry name" value="Glycosyltr_41/O-GlcNAc_trsf"/>
</dbReference>
<evidence type="ECO:0000256" key="6">
    <source>
        <dbReference type="ARBA" id="ARBA00022737"/>
    </source>
</evidence>
<dbReference type="Pfam" id="PF14559">
    <property type="entry name" value="TPR_19"/>
    <property type="match status" value="1"/>
</dbReference>
<evidence type="ECO:0000313" key="11">
    <source>
        <dbReference type="Proteomes" id="UP000646365"/>
    </source>
</evidence>
<keyword evidence="7 8" id="KW-0802">TPR repeat</keyword>
<evidence type="ECO:0000256" key="7">
    <source>
        <dbReference type="ARBA" id="ARBA00022803"/>
    </source>
</evidence>
<dbReference type="Gene3D" id="3.40.50.11380">
    <property type="match status" value="1"/>
</dbReference>
<comment type="caution">
    <text evidence="10">The sequence shown here is derived from an EMBL/GenBank/DDBJ whole genome shotgun (WGS) entry which is preliminary data.</text>
</comment>
<accession>A0A8J3E746</accession>
<evidence type="ECO:0000256" key="3">
    <source>
        <dbReference type="ARBA" id="ARBA00011970"/>
    </source>
</evidence>
<reference evidence="10" key="2">
    <citation type="submission" date="2020-09" db="EMBL/GenBank/DDBJ databases">
        <authorList>
            <person name="Sun Q."/>
            <person name="Zhou Y."/>
        </authorList>
    </citation>
    <scope>NUCLEOTIDE SEQUENCE</scope>
    <source>
        <strain evidence="10">CGMCC 1.15725</strain>
    </source>
</reference>
<name>A0A8J3E746_9PROT</name>
<keyword evidence="5" id="KW-0808">Transferase</keyword>
<dbReference type="InterPro" id="IPR011990">
    <property type="entry name" value="TPR-like_helical_dom_sf"/>
</dbReference>
<dbReference type="PROSITE" id="PS50293">
    <property type="entry name" value="TPR_REGION"/>
    <property type="match status" value="1"/>
</dbReference>
<dbReference type="SUPFAM" id="SSF48452">
    <property type="entry name" value="TPR-like"/>
    <property type="match status" value="2"/>
</dbReference>
<dbReference type="InterPro" id="IPR019734">
    <property type="entry name" value="TPR_rpt"/>
</dbReference>
<proteinExistence type="inferred from homology"/>
<dbReference type="Proteomes" id="UP000646365">
    <property type="component" value="Unassembled WGS sequence"/>
</dbReference>
<dbReference type="Pfam" id="PF13424">
    <property type="entry name" value="TPR_12"/>
    <property type="match status" value="1"/>
</dbReference>
<dbReference type="Gene3D" id="3.40.50.2000">
    <property type="entry name" value="Glycogen Phosphorylase B"/>
    <property type="match status" value="1"/>
</dbReference>
<keyword evidence="4" id="KW-0328">Glycosyltransferase</keyword>
<keyword evidence="6" id="KW-0677">Repeat</keyword>
<dbReference type="PROSITE" id="PS50005">
    <property type="entry name" value="TPR"/>
    <property type="match status" value="6"/>
</dbReference>
<feature type="repeat" description="TPR" evidence="8">
    <location>
        <begin position="48"/>
        <end position="81"/>
    </location>
</feature>
<comment type="similarity">
    <text evidence="2">Belongs to the glycosyltransferase 41 family. O-GlcNAc transferase subfamily.</text>
</comment>
<evidence type="ECO:0000256" key="1">
    <source>
        <dbReference type="ARBA" id="ARBA00004922"/>
    </source>
</evidence>
<dbReference type="Pfam" id="PF13844">
    <property type="entry name" value="Glyco_transf_41"/>
    <property type="match status" value="1"/>
</dbReference>
<feature type="repeat" description="TPR" evidence="8">
    <location>
        <begin position="116"/>
        <end position="149"/>
    </location>
</feature>
<evidence type="ECO:0000259" key="9">
    <source>
        <dbReference type="Pfam" id="PF13844"/>
    </source>
</evidence>
<dbReference type="Pfam" id="PF13176">
    <property type="entry name" value="TPR_7"/>
    <property type="match status" value="1"/>
</dbReference>
<dbReference type="AlphaFoldDB" id="A0A8J3E746"/>
<feature type="repeat" description="TPR" evidence="8">
    <location>
        <begin position="252"/>
        <end position="285"/>
    </location>
</feature>
<comment type="pathway">
    <text evidence="1">Protein modification; protein glycosylation.</text>
</comment>